<dbReference type="GO" id="GO:0015833">
    <property type="term" value="P:peptide transport"/>
    <property type="evidence" value="ECO:0007669"/>
    <property type="project" value="TreeGrafter"/>
</dbReference>
<dbReference type="CDD" id="cd00995">
    <property type="entry name" value="PBP2_NikA_DppA_OppA_like"/>
    <property type="match status" value="1"/>
</dbReference>
<dbReference type="Pfam" id="PF00496">
    <property type="entry name" value="SBP_bac_5"/>
    <property type="match status" value="1"/>
</dbReference>
<dbReference type="GO" id="GO:1904680">
    <property type="term" value="F:peptide transmembrane transporter activity"/>
    <property type="evidence" value="ECO:0007669"/>
    <property type="project" value="TreeGrafter"/>
</dbReference>
<keyword evidence="6" id="KW-1185">Reference proteome</keyword>
<gene>
    <name evidence="5" type="ORF">FK529_15805</name>
</gene>
<name>A0A5C5R597_9ACTN</name>
<dbReference type="InterPro" id="IPR030678">
    <property type="entry name" value="Peptide/Ni-bd"/>
</dbReference>
<keyword evidence="2" id="KW-0813">Transport</keyword>
<evidence type="ECO:0000313" key="5">
    <source>
        <dbReference type="EMBL" id="TWS18357.1"/>
    </source>
</evidence>
<evidence type="ECO:0000256" key="1">
    <source>
        <dbReference type="ARBA" id="ARBA00005695"/>
    </source>
</evidence>
<dbReference type="InterPro" id="IPR039424">
    <property type="entry name" value="SBP_5"/>
</dbReference>
<dbReference type="GO" id="GO:0042597">
    <property type="term" value="C:periplasmic space"/>
    <property type="evidence" value="ECO:0007669"/>
    <property type="project" value="UniProtKB-ARBA"/>
</dbReference>
<dbReference type="RefSeq" id="WP_146562927.1">
    <property type="nucleotide sequence ID" value="NZ_VIGW01000010.1"/>
</dbReference>
<dbReference type="InterPro" id="IPR000914">
    <property type="entry name" value="SBP_5_dom"/>
</dbReference>
<reference evidence="5 6" key="1">
    <citation type="submission" date="2019-06" db="EMBL/GenBank/DDBJ databases">
        <title>Tsukamurella conjunctivitidis sp. nov., Tsukamurella assacharolytica sp. nov. and Tsukamurella sputae sp. nov. isolated from patients with conjunctivitis, bacteraemia (lymphoma) and respiratory infection (sputum) in Hong Kong.</title>
        <authorList>
            <person name="Teng J.L.L."/>
            <person name="Lee H.H."/>
            <person name="Fong J.Y.H."/>
            <person name="Fok K.M.N."/>
            <person name="Lau S.K.P."/>
            <person name="Woo P.C.Y."/>
        </authorList>
    </citation>
    <scope>NUCLEOTIDE SEQUENCE [LARGE SCALE GENOMIC DNA]</scope>
    <source>
        <strain evidence="5 6">HKU71</strain>
    </source>
</reference>
<evidence type="ECO:0000313" key="6">
    <source>
        <dbReference type="Proteomes" id="UP000317291"/>
    </source>
</evidence>
<dbReference type="SUPFAM" id="SSF53850">
    <property type="entry name" value="Periplasmic binding protein-like II"/>
    <property type="match status" value="1"/>
</dbReference>
<dbReference type="PANTHER" id="PTHR30290">
    <property type="entry name" value="PERIPLASMIC BINDING COMPONENT OF ABC TRANSPORTER"/>
    <property type="match status" value="1"/>
</dbReference>
<dbReference type="PIRSF" id="PIRSF002741">
    <property type="entry name" value="MppA"/>
    <property type="match status" value="1"/>
</dbReference>
<dbReference type="EMBL" id="VIGW01000010">
    <property type="protein sequence ID" value="TWS18357.1"/>
    <property type="molecule type" value="Genomic_DNA"/>
</dbReference>
<organism evidence="5 6">
    <name type="scientific">Tsukamurella asaccharolytica</name>
    <dbReference type="NCBI Taxonomy" id="2592067"/>
    <lineage>
        <taxon>Bacteria</taxon>
        <taxon>Bacillati</taxon>
        <taxon>Actinomycetota</taxon>
        <taxon>Actinomycetes</taxon>
        <taxon>Mycobacteriales</taxon>
        <taxon>Tsukamurellaceae</taxon>
        <taxon>Tsukamurella</taxon>
    </lineage>
</organism>
<evidence type="ECO:0000259" key="4">
    <source>
        <dbReference type="Pfam" id="PF00496"/>
    </source>
</evidence>
<dbReference type="Gene3D" id="3.10.105.10">
    <property type="entry name" value="Dipeptide-binding Protein, Domain 3"/>
    <property type="match status" value="1"/>
</dbReference>
<evidence type="ECO:0000256" key="3">
    <source>
        <dbReference type="ARBA" id="ARBA00022729"/>
    </source>
</evidence>
<dbReference type="OrthoDB" id="9046151at2"/>
<protein>
    <submittedName>
        <fullName evidence="5">ABC transporter substrate-binding protein</fullName>
    </submittedName>
</protein>
<dbReference type="PANTHER" id="PTHR30290:SF9">
    <property type="entry name" value="OLIGOPEPTIDE-BINDING PROTEIN APPA"/>
    <property type="match status" value="1"/>
</dbReference>
<dbReference type="AlphaFoldDB" id="A0A5C5R597"/>
<feature type="domain" description="Solute-binding protein family 5" evidence="4">
    <location>
        <begin position="94"/>
        <end position="416"/>
    </location>
</feature>
<dbReference type="PROSITE" id="PS51257">
    <property type="entry name" value="PROKAR_LIPOPROTEIN"/>
    <property type="match status" value="1"/>
</dbReference>
<evidence type="ECO:0000256" key="2">
    <source>
        <dbReference type="ARBA" id="ARBA00022448"/>
    </source>
</evidence>
<accession>A0A5C5R597</accession>
<dbReference type="Gene3D" id="3.40.190.10">
    <property type="entry name" value="Periplasmic binding protein-like II"/>
    <property type="match status" value="1"/>
</dbReference>
<dbReference type="GO" id="GO:0043190">
    <property type="term" value="C:ATP-binding cassette (ABC) transporter complex"/>
    <property type="evidence" value="ECO:0007669"/>
    <property type="project" value="InterPro"/>
</dbReference>
<comment type="similarity">
    <text evidence="1">Belongs to the bacterial solute-binding protein 5 family.</text>
</comment>
<dbReference type="Proteomes" id="UP000317291">
    <property type="component" value="Unassembled WGS sequence"/>
</dbReference>
<sequence>MTKSPVTRAIALIVVLILAVGSSGCESAVARQRTAATQAPRTDGSVPQGGTLRVGVDQDFSPKTFLQIGQKLNGTVLANVYDTLIRYTRDGVTPTPSLATAWRLAPDGLSLELDLRSDVTFHDGRPFVSRDVEESIKAYIGGPWTAQFKRTAAAITRFDTQDPHRVILYFAHPLSNVFDLLDSAPILDVATLPQLKEGTVYNGTGPFRFGQWQPKQSLRLDRNDRYWGGRPALEHISYQVIPDSRALYTRLLTGQIDIADELTPQDQQLAAGRNGFQNVSLVGAESQQYVGVNVKNPALSDVRLRQAIAYSIDRERIVNDVTRGSAYAVNVAWPRWSPAYDEADNRTYRRDVNKARELVREIGEIPEIPLDYASGGNQRIIAEIVQSNLADAGIKVRLVANDYAQQSEKLVGGKFEGLWILEHGFAQFTPSTLAVSAYPFNAAKNSSNYSDPDYTAAAEAAWRVADGTSPQALAAYRRLSEILLRDLFIVEIGVRITQVAASPQVGGVDWGKRNDLRFARTYLASPQ</sequence>
<keyword evidence="3" id="KW-0732">Signal</keyword>
<proteinExistence type="inferred from homology"/>
<comment type="caution">
    <text evidence="5">The sequence shown here is derived from an EMBL/GenBank/DDBJ whole genome shotgun (WGS) entry which is preliminary data.</text>
</comment>